<dbReference type="Pfam" id="PF00106">
    <property type="entry name" value="adh_short"/>
    <property type="match status" value="1"/>
</dbReference>
<sequence>LTDIKVALVTGAASGMGKISTKRLAADGIHVAAVDVNEEGLSELKQESNNISVFPCDLS</sequence>
<dbReference type="InterPro" id="IPR002347">
    <property type="entry name" value="SDR_fam"/>
</dbReference>
<evidence type="ECO:0000313" key="1">
    <source>
        <dbReference type="EMBL" id="SVC26445.1"/>
    </source>
</evidence>
<dbReference type="AlphaFoldDB" id="A0A382KSA8"/>
<organism evidence="1">
    <name type="scientific">marine metagenome</name>
    <dbReference type="NCBI Taxonomy" id="408172"/>
    <lineage>
        <taxon>unclassified sequences</taxon>
        <taxon>metagenomes</taxon>
        <taxon>ecological metagenomes</taxon>
    </lineage>
</organism>
<dbReference type="EMBL" id="UINC01082039">
    <property type="protein sequence ID" value="SVC26445.1"/>
    <property type="molecule type" value="Genomic_DNA"/>
</dbReference>
<dbReference type="Gene3D" id="3.40.50.720">
    <property type="entry name" value="NAD(P)-binding Rossmann-like Domain"/>
    <property type="match status" value="1"/>
</dbReference>
<feature type="non-terminal residue" evidence="1">
    <location>
        <position position="1"/>
    </location>
</feature>
<gene>
    <name evidence="1" type="ORF">METZ01_LOCUS279299</name>
</gene>
<name>A0A382KSA8_9ZZZZ</name>
<dbReference type="SUPFAM" id="SSF51735">
    <property type="entry name" value="NAD(P)-binding Rossmann-fold domains"/>
    <property type="match status" value="1"/>
</dbReference>
<feature type="non-terminal residue" evidence="1">
    <location>
        <position position="59"/>
    </location>
</feature>
<accession>A0A382KSA8</accession>
<dbReference type="InterPro" id="IPR036291">
    <property type="entry name" value="NAD(P)-bd_dom_sf"/>
</dbReference>
<proteinExistence type="predicted"/>
<protein>
    <submittedName>
        <fullName evidence="1">Uncharacterized protein</fullName>
    </submittedName>
</protein>
<reference evidence="1" key="1">
    <citation type="submission" date="2018-05" db="EMBL/GenBank/DDBJ databases">
        <authorList>
            <person name="Lanie J.A."/>
            <person name="Ng W.-L."/>
            <person name="Kazmierczak K.M."/>
            <person name="Andrzejewski T.M."/>
            <person name="Davidsen T.M."/>
            <person name="Wayne K.J."/>
            <person name="Tettelin H."/>
            <person name="Glass J.I."/>
            <person name="Rusch D."/>
            <person name="Podicherti R."/>
            <person name="Tsui H.-C.T."/>
            <person name="Winkler M.E."/>
        </authorList>
    </citation>
    <scope>NUCLEOTIDE SEQUENCE</scope>
</reference>